<feature type="transmembrane region" description="Helical" evidence="9">
    <location>
        <begin position="444"/>
        <end position="468"/>
    </location>
</feature>
<evidence type="ECO:0000313" key="10">
    <source>
        <dbReference type="EMBL" id="MSU05977.1"/>
    </source>
</evidence>
<dbReference type="RefSeq" id="WP_154424930.1">
    <property type="nucleotide sequence ID" value="NZ_VUNN01000005.1"/>
</dbReference>
<feature type="transmembrane region" description="Helical" evidence="9">
    <location>
        <begin position="514"/>
        <end position="542"/>
    </location>
</feature>
<feature type="transmembrane region" description="Helical" evidence="9">
    <location>
        <begin position="415"/>
        <end position="437"/>
    </location>
</feature>
<evidence type="ECO:0000256" key="4">
    <source>
        <dbReference type="ARBA" id="ARBA00022692"/>
    </source>
</evidence>
<keyword evidence="3" id="KW-0813">Transport</keyword>
<dbReference type="PANTHER" id="PTHR11629:SF63">
    <property type="entry name" value="V-TYPE PROTON ATPASE SUBUNIT A"/>
    <property type="match status" value="1"/>
</dbReference>
<keyword evidence="4 9" id="KW-0812">Transmembrane</keyword>
<dbReference type="GO" id="GO:0051117">
    <property type="term" value="F:ATPase binding"/>
    <property type="evidence" value="ECO:0007669"/>
    <property type="project" value="TreeGrafter"/>
</dbReference>
<gene>
    <name evidence="10" type="ORF">FYJ80_04180</name>
</gene>
<organism evidence="10 11">
    <name type="scientific">Bullifex porci</name>
    <dbReference type="NCBI Taxonomy" id="2606638"/>
    <lineage>
        <taxon>Bacteria</taxon>
        <taxon>Pseudomonadati</taxon>
        <taxon>Spirochaetota</taxon>
        <taxon>Spirochaetia</taxon>
        <taxon>Spirochaetales</taxon>
        <taxon>Spirochaetaceae</taxon>
        <taxon>Bullifex</taxon>
    </lineage>
</organism>
<evidence type="ECO:0000256" key="8">
    <source>
        <dbReference type="SAM" id="Coils"/>
    </source>
</evidence>
<evidence type="ECO:0000256" key="1">
    <source>
        <dbReference type="ARBA" id="ARBA00004141"/>
    </source>
</evidence>
<keyword evidence="7 9" id="KW-0472">Membrane</keyword>
<name>A0A7X2TQN2_9SPIO</name>
<comment type="caution">
    <text evidence="10">The sequence shown here is derived from an EMBL/GenBank/DDBJ whole genome shotgun (WGS) entry which is preliminary data.</text>
</comment>
<accession>A0A7X2TQN2</accession>
<feature type="transmembrane region" description="Helical" evidence="9">
    <location>
        <begin position="356"/>
        <end position="376"/>
    </location>
</feature>
<keyword evidence="6" id="KW-0406">Ion transport</keyword>
<evidence type="ECO:0000256" key="7">
    <source>
        <dbReference type="ARBA" id="ARBA00023136"/>
    </source>
</evidence>
<dbReference type="GO" id="GO:0046961">
    <property type="term" value="F:proton-transporting ATPase activity, rotational mechanism"/>
    <property type="evidence" value="ECO:0007669"/>
    <property type="project" value="InterPro"/>
</dbReference>
<protein>
    <submittedName>
        <fullName evidence="10">ATPase</fullName>
    </submittedName>
</protein>
<dbReference type="Pfam" id="PF01496">
    <property type="entry name" value="V_ATPase_I"/>
    <property type="match status" value="1"/>
</dbReference>
<evidence type="ECO:0000313" key="11">
    <source>
        <dbReference type="Proteomes" id="UP000460549"/>
    </source>
</evidence>
<evidence type="ECO:0000256" key="5">
    <source>
        <dbReference type="ARBA" id="ARBA00022989"/>
    </source>
</evidence>
<sequence>MIEGMLSVTLAAPVSEKKEMLKSLRKLGLMHVSSLKKSCEASDVIDRDITQMMNILSAIKEIGSKQKNLEQKSLSDKEFKELNNNLKELLVEKGQDVEELRRLSMLRSELEPWGDIDLSDLNYLTSNGVKLYFYTLGKKEKESLKADENVSFISLKEVNSMNAIAVIGKPLDKAFPANEFIPGEVSLNQLINREKELNNRLSFINETFSNSACYVDAYKKQIKLSSQDSMFEKVDATCEDVEVITLLHGYIPQDDISSFKDFASKNGYAYLIDEIKDDENPPTKIKYKGLIRIIKPLYDILGTVPGYREYDISLYFLLYFSVFFAMIIGDAGYGLIFLLIAALIHIKSKKASDVVILVYVLGATTVIWGALTGTWFGSVNVINALPFLKVFIIPSICNFSEELYGIPSVFAQNTVMKFCFILGASQIGLACVINVVSKIRAKNLSFIADIGWLIDVLVIYMLVLFLVLNEKVNFPLIIGGVACGFVLVCLFGKQEPGLKFSKGLVKSLSDAFTVFLNTISCFGNVMSYIRLFAVGMASLAIADSFNEMAGGMLSGFALPAGILVLVIGHALNLVMGLLSVVVHGVRLNLLEFSNQLGMEWTGYNYDPFKETAIK</sequence>
<dbReference type="PANTHER" id="PTHR11629">
    <property type="entry name" value="VACUOLAR PROTON ATPASES"/>
    <property type="match status" value="1"/>
</dbReference>
<dbReference type="EMBL" id="VUNN01000005">
    <property type="protein sequence ID" value="MSU05977.1"/>
    <property type="molecule type" value="Genomic_DNA"/>
</dbReference>
<keyword evidence="5 9" id="KW-1133">Transmembrane helix</keyword>
<evidence type="ECO:0000256" key="9">
    <source>
        <dbReference type="SAM" id="Phobius"/>
    </source>
</evidence>
<dbReference type="GO" id="GO:0016471">
    <property type="term" value="C:vacuolar proton-transporting V-type ATPase complex"/>
    <property type="evidence" value="ECO:0007669"/>
    <property type="project" value="TreeGrafter"/>
</dbReference>
<dbReference type="GO" id="GO:0033179">
    <property type="term" value="C:proton-transporting V-type ATPase, V0 domain"/>
    <property type="evidence" value="ECO:0007669"/>
    <property type="project" value="InterPro"/>
</dbReference>
<dbReference type="GO" id="GO:0007035">
    <property type="term" value="P:vacuolar acidification"/>
    <property type="evidence" value="ECO:0007669"/>
    <property type="project" value="TreeGrafter"/>
</dbReference>
<feature type="coiled-coil region" evidence="8">
    <location>
        <begin position="72"/>
        <end position="103"/>
    </location>
</feature>
<evidence type="ECO:0000256" key="3">
    <source>
        <dbReference type="ARBA" id="ARBA00022448"/>
    </source>
</evidence>
<comment type="similarity">
    <text evidence="2">Belongs to the V-ATPase 116 kDa subunit family.</text>
</comment>
<feature type="transmembrane region" description="Helical" evidence="9">
    <location>
        <begin position="474"/>
        <end position="493"/>
    </location>
</feature>
<dbReference type="InterPro" id="IPR002490">
    <property type="entry name" value="V-ATPase_116kDa_su"/>
</dbReference>
<reference evidence="10 11" key="1">
    <citation type="submission" date="2019-08" db="EMBL/GenBank/DDBJ databases">
        <title>In-depth cultivation of the pig gut microbiome towards novel bacterial diversity and tailored functional studies.</title>
        <authorList>
            <person name="Wylensek D."/>
            <person name="Hitch T.C.A."/>
            <person name="Clavel T."/>
        </authorList>
    </citation>
    <scope>NUCLEOTIDE SEQUENCE [LARGE SCALE GENOMIC DNA]</scope>
    <source>
        <strain evidence="10 11">NM-380-WT-3C1</strain>
    </source>
</reference>
<comment type="subcellular location">
    <subcellularLocation>
        <location evidence="1">Membrane</location>
        <topology evidence="1">Multi-pass membrane protein</topology>
    </subcellularLocation>
</comment>
<feature type="transmembrane region" description="Helical" evidence="9">
    <location>
        <begin position="314"/>
        <end position="344"/>
    </location>
</feature>
<keyword evidence="11" id="KW-1185">Reference proteome</keyword>
<dbReference type="Proteomes" id="UP000460549">
    <property type="component" value="Unassembled WGS sequence"/>
</dbReference>
<proteinExistence type="inferred from homology"/>
<dbReference type="AlphaFoldDB" id="A0A7X2TQN2"/>
<evidence type="ECO:0000256" key="6">
    <source>
        <dbReference type="ARBA" id="ARBA00023065"/>
    </source>
</evidence>
<evidence type="ECO:0000256" key="2">
    <source>
        <dbReference type="ARBA" id="ARBA00009904"/>
    </source>
</evidence>
<keyword evidence="8" id="KW-0175">Coiled coil</keyword>